<feature type="transmembrane region" description="Helical" evidence="2">
    <location>
        <begin position="35"/>
        <end position="56"/>
    </location>
</feature>
<name>A0A1E7JJE8_9ACTN</name>
<proteinExistence type="predicted"/>
<gene>
    <name evidence="3" type="ORF">AN215_15555</name>
</gene>
<keyword evidence="2" id="KW-0472">Membrane</keyword>
<keyword evidence="4" id="KW-1185">Reference proteome</keyword>
<feature type="region of interest" description="Disordered" evidence="1">
    <location>
        <begin position="67"/>
        <end position="105"/>
    </location>
</feature>
<reference evidence="3 4" key="1">
    <citation type="journal article" date="2016" name="Front. Microbiol.">
        <title>Comparative Genomics Analysis of Streptomyces Species Reveals Their Adaptation to the Marine Environment and Their Diversity at the Genomic Level.</title>
        <authorList>
            <person name="Tian X."/>
            <person name="Zhang Z."/>
            <person name="Yang T."/>
            <person name="Chen M."/>
            <person name="Li J."/>
            <person name="Chen F."/>
            <person name="Yang J."/>
            <person name="Li W."/>
            <person name="Zhang B."/>
            <person name="Zhang Z."/>
            <person name="Wu J."/>
            <person name="Zhang C."/>
            <person name="Long L."/>
            <person name="Xiao J."/>
        </authorList>
    </citation>
    <scope>NUCLEOTIDE SEQUENCE [LARGE SCALE GENOMIC DNA]</scope>
    <source>
        <strain evidence="3 4">SCSIO 10390</strain>
    </source>
</reference>
<sequence length="105" mass="10702">MPRPTPAQLAYGSATVVCSTLAMLLLSRVQSGPGVALIAVGALAVGVLVALTVPGLQTARRVHGDSRARAGAVRARTSSASRIHARHDGAAGRATRRVAEPSLRS</sequence>
<protein>
    <submittedName>
        <fullName evidence="3">Uncharacterized protein</fullName>
    </submittedName>
</protein>
<dbReference type="Proteomes" id="UP000176087">
    <property type="component" value="Unassembled WGS sequence"/>
</dbReference>
<evidence type="ECO:0000256" key="1">
    <source>
        <dbReference type="SAM" id="MobiDB-lite"/>
    </source>
</evidence>
<dbReference type="RefSeq" id="WP_070013594.1">
    <property type="nucleotide sequence ID" value="NZ_LJGS01000044.1"/>
</dbReference>
<organism evidence="3 4">
    <name type="scientific">Streptomyces abyssalis</name>
    <dbReference type="NCBI Taxonomy" id="933944"/>
    <lineage>
        <taxon>Bacteria</taxon>
        <taxon>Bacillati</taxon>
        <taxon>Actinomycetota</taxon>
        <taxon>Actinomycetes</taxon>
        <taxon>Kitasatosporales</taxon>
        <taxon>Streptomycetaceae</taxon>
        <taxon>Streptomyces</taxon>
    </lineage>
</organism>
<evidence type="ECO:0000313" key="4">
    <source>
        <dbReference type="Proteomes" id="UP000176087"/>
    </source>
</evidence>
<feature type="transmembrane region" description="Helical" evidence="2">
    <location>
        <begin position="9"/>
        <end position="29"/>
    </location>
</feature>
<dbReference type="OrthoDB" id="4338087at2"/>
<comment type="caution">
    <text evidence="3">The sequence shown here is derived from an EMBL/GenBank/DDBJ whole genome shotgun (WGS) entry which is preliminary data.</text>
</comment>
<accession>A0A1E7JJE8</accession>
<evidence type="ECO:0000256" key="2">
    <source>
        <dbReference type="SAM" id="Phobius"/>
    </source>
</evidence>
<evidence type="ECO:0000313" key="3">
    <source>
        <dbReference type="EMBL" id="OEU87749.1"/>
    </source>
</evidence>
<dbReference type="AlphaFoldDB" id="A0A1E7JJE8"/>
<dbReference type="EMBL" id="LJGT01000040">
    <property type="protein sequence ID" value="OEU87749.1"/>
    <property type="molecule type" value="Genomic_DNA"/>
</dbReference>
<dbReference type="PATRIC" id="fig|933944.5.peg.1148"/>
<keyword evidence="2" id="KW-0812">Transmembrane</keyword>
<keyword evidence="2" id="KW-1133">Transmembrane helix</keyword>
<dbReference type="STRING" id="933944.AN215_15555"/>